<evidence type="ECO:0000313" key="3">
    <source>
        <dbReference type="Proteomes" id="UP000838756"/>
    </source>
</evidence>
<sequence length="437" mass="49662">MASSSTDNDSSEDEVFFGPSTLKEIRARLLPKQVRRHMIYANKKKKNNEIDNSITIIEMHSEPEMNINNDLIDSPNLSTVFTNYTDCVIKQTDNSYLKLSPNDSFIKLEKQVAECCISEQTHNHTLNNNVGIDNFLLKKSPVYWESRDEKSDLLNNTIDISFQLRNNPKIQVQDEKLIHNDVEISKEKTNNVHDSENKRNEKIGTVKLLTHGPREKVSTQQHNPKILVQDHKLEHYDNETSQVKTNKVLHESENNITIQKIEKVQLKTHGICDNVSTQNNKIPNTDIFKTPVSTRKQQASSIKNSQSKVKGYQHVASPIAIYIKSPQFSLLRSNCPKPQSFIPTLKKFPMENKISNKENVQLQTTGCGIPKVAAVVHNSKKLLHSDWSKRGTPSANVLRKNAPQDVTTSKKLFVPQDDSIDNLSLKSQADVYTDISE</sequence>
<accession>A0A8S4SH71</accession>
<name>A0A8S4SH71_9NEOP</name>
<dbReference type="Proteomes" id="UP000838756">
    <property type="component" value="Unassembled WGS sequence"/>
</dbReference>
<reference evidence="2" key="1">
    <citation type="submission" date="2022-03" db="EMBL/GenBank/DDBJ databases">
        <authorList>
            <person name="Lindestad O."/>
        </authorList>
    </citation>
    <scope>NUCLEOTIDE SEQUENCE</scope>
</reference>
<keyword evidence="3" id="KW-1185">Reference proteome</keyword>
<protein>
    <submittedName>
        <fullName evidence="2">Jg10359 protein</fullName>
    </submittedName>
</protein>
<evidence type="ECO:0000313" key="2">
    <source>
        <dbReference type="EMBL" id="CAH2268049.1"/>
    </source>
</evidence>
<comment type="caution">
    <text evidence="2">The sequence shown here is derived from an EMBL/GenBank/DDBJ whole genome shotgun (WGS) entry which is preliminary data.</text>
</comment>
<organism evidence="2 3">
    <name type="scientific">Pararge aegeria aegeria</name>
    <dbReference type="NCBI Taxonomy" id="348720"/>
    <lineage>
        <taxon>Eukaryota</taxon>
        <taxon>Metazoa</taxon>
        <taxon>Ecdysozoa</taxon>
        <taxon>Arthropoda</taxon>
        <taxon>Hexapoda</taxon>
        <taxon>Insecta</taxon>
        <taxon>Pterygota</taxon>
        <taxon>Neoptera</taxon>
        <taxon>Endopterygota</taxon>
        <taxon>Lepidoptera</taxon>
        <taxon>Glossata</taxon>
        <taxon>Ditrysia</taxon>
        <taxon>Papilionoidea</taxon>
        <taxon>Nymphalidae</taxon>
        <taxon>Satyrinae</taxon>
        <taxon>Satyrini</taxon>
        <taxon>Parargina</taxon>
        <taxon>Pararge</taxon>
    </lineage>
</organism>
<evidence type="ECO:0000256" key="1">
    <source>
        <dbReference type="SAM" id="MobiDB-lite"/>
    </source>
</evidence>
<dbReference type="OrthoDB" id="69711at2759"/>
<feature type="region of interest" description="Disordered" evidence="1">
    <location>
        <begin position="386"/>
        <end position="405"/>
    </location>
</feature>
<proteinExistence type="predicted"/>
<gene>
    <name evidence="2" type="primary">jg10359</name>
    <name evidence="2" type="ORF">PAEG_LOCUS26502</name>
</gene>
<dbReference type="AlphaFoldDB" id="A0A8S4SH71"/>
<dbReference type="EMBL" id="CAKXAJ010026414">
    <property type="protein sequence ID" value="CAH2268049.1"/>
    <property type="molecule type" value="Genomic_DNA"/>
</dbReference>